<dbReference type="InterPro" id="IPR027417">
    <property type="entry name" value="P-loop_NTPase"/>
</dbReference>
<dbReference type="EMBL" id="FNVO01000003">
    <property type="protein sequence ID" value="SEG04735.1"/>
    <property type="molecule type" value="Genomic_DNA"/>
</dbReference>
<proteinExistence type="predicted"/>
<keyword evidence="3" id="KW-1185">Reference proteome</keyword>
<dbReference type="Pfam" id="PF19993">
    <property type="entry name" value="DO-GTPase2"/>
    <property type="match status" value="1"/>
</dbReference>
<protein>
    <submittedName>
        <fullName evidence="2">50S ribosome-binding GTPase</fullName>
    </submittedName>
</protein>
<organism evidence="2 3">
    <name type="scientific">Thermomonospora echinospora</name>
    <dbReference type="NCBI Taxonomy" id="1992"/>
    <lineage>
        <taxon>Bacteria</taxon>
        <taxon>Bacillati</taxon>
        <taxon>Actinomycetota</taxon>
        <taxon>Actinomycetes</taxon>
        <taxon>Streptosporangiales</taxon>
        <taxon>Thermomonosporaceae</taxon>
        <taxon>Thermomonospora</taxon>
    </lineage>
</organism>
<name>A0A1H5WZS9_9ACTN</name>
<reference evidence="3" key="1">
    <citation type="submission" date="2016-10" db="EMBL/GenBank/DDBJ databases">
        <authorList>
            <person name="Varghese N."/>
            <person name="Submissions S."/>
        </authorList>
    </citation>
    <scope>NUCLEOTIDE SEQUENCE [LARGE SCALE GENOMIC DNA]</scope>
    <source>
        <strain evidence="3">DSM 43163</strain>
    </source>
</reference>
<dbReference type="Proteomes" id="UP000236723">
    <property type="component" value="Unassembled WGS sequence"/>
</dbReference>
<dbReference type="AlphaFoldDB" id="A0A1H5WZS9"/>
<dbReference type="SUPFAM" id="SSF52540">
    <property type="entry name" value="P-loop containing nucleoside triphosphate hydrolases"/>
    <property type="match status" value="1"/>
</dbReference>
<evidence type="ECO:0000259" key="1">
    <source>
        <dbReference type="Pfam" id="PF19993"/>
    </source>
</evidence>
<gene>
    <name evidence="2" type="ORF">SAMN04489712_10322</name>
</gene>
<dbReference type="RefSeq" id="WP_235017707.1">
    <property type="nucleotide sequence ID" value="NZ_FNVO01000003.1"/>
</dbReference>
<evidence type="ECO:0000313" key="3">
    <source>
        <dbReference type="Proteomes" id="UP000236723"/>
    </source>
</evidence>
<dbReference type="Gene3D" id="3.40.50.300">
    <property type="entry name" value="P-loop containing nucleotide triphosphate hydrolases"/>
    <property type="match status" value="1"/>
</dbReference>
<evidence type="ECO:0000313" key="2">
    <source>
        <dbReference type="EMBL" id="SEG04735.1"/>
    </source>
</evidence>
<dbReference type="InterPro" id="IPR045528">
    <property type="entry name" value="DO-GTPase2"/>
</dbReference>
<sequence>MGRGRLSRASGPPLGRIGIPGLRGGEDVGCPYCFARVPVQRIEFRCVGRAGRAPGCAPELDERLAEYLGSTAGASLPPVFAAPGRGGRADCPRCGRTTGRRVCPHCHNPLPSAYCEAPGRIVALVGAKNAGKSTYIAVLLHELMNRVGTELDASLVACDDRTIDRYKRDFARPLYEERRLLPTTASAATAPREPLVYLLTRTRRARRRPPAQMARLARLAGRERTESLALVLFDTAGEDLRSREVRDLHLRYLEAADAIVFLVDPLELPGARAAVRDEAAAALPAAPPDPDGEPINVIARVTEALRQRRGTRPGERLPVPVAVALTKIDALAPALARQSALHRSRPSPGTLDLDDREAVDAQVRGLLHQWQAGQLDVYLRQQYAEYALFGVSALGGMPSDGRVGTGGVRPHRVEDPLLWLLYRFGMLEGTRGAVTDGNGG</sequence>
<feature type="domain" description="Double-GTPase 2" evidence="1">
    <location>
        <begin position="218"/>
        <end position="333"/>
    </location>
</feature>
<accession>A0A1H5WZS9</accession>